<dbReference type="AlphaFoldDB" id="A0A853ZKX6"/>
<accession>A0A853ZKX6</accession>
<keyword evidence="1" id="KW-0472">Membrane</keyword>
<keyword evidence="1" id="KW-1133">Transmembrane helix</keyword>
<organism evidence="2 3">
    <name type="scientific">Pseudomonas versuta</name>
    <dbReference type="NCBI Taxonomy" id="1788301"/>
    <lineage>
        <taxon>Bacteria</taxon>
        <taxon>Pseudomonadati</taxon>
        <taxon>Pseudomonadota</taxon>
        <taxon>Gammaproteobacteria</taxon>
        <taxon>Pseudomonadales</taxon>
        <taxon>Pseudomonadaceae</taxon>
        <taxon>Pseudomonas</taxon>
    </lineage>
</organism>
<protein>
    <submittedName>
        <fullName evidence="2">Uncharacterized protein</fullName>
    </submittedName>
</protein>
<feature type="transmembrane region" description="Helical" evidence="1">
    <location>
        <begin position="14"/>
        <end position="35"/>
    </location>
</feature>
<sequence>MSDYQVLLPLLKDFGAWLSPVATTLVGAYLGNIISERSLEKATLRDRSYERRKLLEEKAEKILGALNAVIDKGGVSDLSEVDAMVRLYFDDEVVKVYSKLRIDLKNVAMINLSVSKDTYYSSQLDKFAKVLNKKLQE</sequence>
<dbReference type="RefSeq" id="WP_073510524.1">
    <property type="nucleotide sequence ID" value="NZ_MPJD01000040.1"/>
</dbReference>
<gene>
    <name evidence="2" type="ORF">BOH74_20690</name>
</gene>
<evidence type="ECO:0000313" key="3">
    <source>
        <dbReference type="Proteomes" id="UP000185990"/>
    </source>
</evidence>
<name>A0A853ZKX6_9PSED</name>
<comment type="caution">
    <text evidence="2">The sequence shown here is derived from an EMBL/GenBank/DDBJ whole genome shotgun (WGS) entry which is preliminary data.</text>
</comment>
<reference evidence="2 3" key="1">
    <citation type="submission" date="2016-11" db="EMBL/GenBank/DDBJ databases">
        <title>Draft genome of Pseudomonas versuta A4R1.12.</title>
        <authorList>
            <person name="See-Too W.-S."/>
        </authorList>
    </citation>
    <scope>NUCLEOTIDE SEQUENCE [LARGE SCALE GENOMIC DNA]</scope>
    <source>
        <strain evidence="2 3">A4R1.12</strain>
    </source>
</reference>
<proteinExistence type="predicted"/>
<keyword evidence="1" id="KW-0812">Transmembrane</keyword>
<dbReference type="Proteomes" id="UP000185990">
    <property type="component" value="Unassembled WGS sequence"/>
</dbReference>
<dbReference type="EMBL" id="MPJD01000040">
    <property type="protein sequence ID" value="OKA18130.1"/>
    <property type="molecule type" value="Genomic_DNA"/>
</dbReference>
<evidence type="ECO:0000313" key="2">
    <source>
        <dbReference type="EMBL" id="OKA18130.1"/>
    </source>
</evidence>
<evidence type="ECO:0000256" key="1">
    <source>
        <dbReference type="SAM" id="Phobius"/>
    </source>
</evidence>